<dbReference type="GO" id="GO:0005634">
    <property type="term" value="C:nucleus"/>
    <property type="evidence" value="ECO:0007669"/>
    <property type="project" value="TreeGrafter"/>
</dbReference>
<dbReference type="PANTHER" id="PTHR23351">
    <property type="entry name" value="FOS TRANSCRIPTION FACTOR-RELATED"/>
    <property type="match status" value="1"/>
</dbReference>
<feature type="region of interest" description="Disordered" evidence="1">
    <location>
        <begin position="114"/>
        <end position="158"/>
    </location>
</feature>
<dbReference type="Pfam" id="PF00170">
    <property type="entry name" value="bZIP_1"/>
    <property type="match status" value="1"/>
</dbReference>
<feature type="compositionally biased region" description="Low complexity" evidence="1">
    <location>
        <begin position="125"/>
        <end position="141"/>
    </location>
</feature>
<gene>
    <name evidence="4" type="primary">LOC106155312</name>
</gene>
<dbReference type="SUPFAM" id="SSF57959">
    <property type="entry name" value="Leucine zipper domain"/>
    <property type="match status" value="1"/>
</dbReference>
<reference evidence="4" key="1">
    <citation type="submission" date="2025-08" db="UniProtKB">
        <authorList>
            <consortium name="RefSeq"/>
        </authorList>
    </citation>
    <scope>IDENTIFICATION</scope>
    <source>
        <tissue evidence="4">Gonads</tissue>
    </source>
</reference>
<dbReference type="RefSeq" id="XP_013385550.2">
    <property type="nucleotide sequence ID" value="XM_013530096.2"/>
</dbReference>
<dbReference type="SMART" id="SM00338">
    <property type="entry name" value="BRLZ"/>
    <property type="match status" value="1"/>
</dbReference>
<dbReference type="AlphaFoldDB" id="A0A1S3HHH2"/>
<keyword evidence="3" id="KW-1185">Reference proteome</keyword>
<proteinExistence type="predicted"/>
<dbReference type="InParanoid" id="A0A1S3HHH2"/>
<dbReference type="PANTHER" id="PTHR23351:SF59">
    <property type="entry name" value="CYCLIC AMP-DEPENDENT TRANSCRIPTION FACTOR ATF-3-LIKE"/>
    <property type="match status" value="1"/>
</dbReference>
<evidence type="ECO:0000259" key="2">
    <source>
        <dbReference type="PROSITE" id="PS50217"/>
    </source>
</evidence>
<dbReference type="InterPro" id="IPR000837">
    <property type="entry name" value="AP-1"/>
</dbReference>
<dbReference type="InterPro" id="IPR046347">
    <property type="entry name" value="bZIP_sf"/>
</dbReference>
<feature type="compositionally biased region" description="Basic residues" evidence="1">
    <location>
        <begin position="225"/>
        <end position="244"/>
    </location>
</feature>
<evidence type="ECO:0000313" key="3">
    <source>
        <dbReference type="Proteomes" id="UP000085678"/>
    </source>
</evidence>
<dbReference type="KEGG" id="lak:106155312"/>
<feature type="region of interest" description="Disordered" evidence="1">
    <location>
        <begin position="224"/>
        <end position="264"/>
    </location>
</feature>
<dbReference type="Gene3D" id="1.20.5.170">
    <property type="match status" value="1"/>
</dbReference>
<feature type="compositionally biased region" description="Polar residues" evidence="1">
    <location>
        <begin position="142"/>
        <end position="153"/>
    </location>
</feature>
<accession>A0A1S3HHH2</accession>
<organism evidence="3 4">
    <name type="scientific">Lingula anatina</name>
    <name type="common">Brachiopod</name>
    <name type="synonym">Lingula unguis</name>
    <dbReference type="NCBI Taxonomy" id="7574"/>
    <lineage>
        <taxon>Eukaryota</taxon>
        <taxon>Metazoa</taxon>
        <taxon>Spiralia</taxon>
        <taxon>Lophotrochozoa</taxon>
        <taxon>Brachiopoda</taxon>
        <taxon>Linguliformea</taxon>
        <taxon>Lingulata</taxon>
        <taxon>Lingulida</taxon>
        <taxon>Linguloidea</taxon>
        <taxon>Lingulidae</taxon>
        <taxon>Lingula</taxon>
    </lineage>
</organism>
<dbReference type="Proteomes" id="UP000085678">
    <property type="component" value="Unplaced"/>
</dbReference>
<dbReference type="GO" id="GO:0000981">
    <property type="term" value="F:DNA-binding transcription factor activity, RNA polymerase II-specific"/>
    <property type="evidence" value="ECO:0007669"/>
    <property type="project" value="TreeGrafter"/>
</dbReference>
<dbReference type="PROSITE" id="PS00036">
    <property type="entry name" value="BZIP_BASIC"/>
    <property type="match status" value="1"/>
</dbReference>
<dbReference type="GeneID" id="106155312"/>
<evidence type="ECO:0000313" key="4">
    <source>
        <dbReference type="RefSeq" id="XP_013385550.2"/>
    </source>
</evidence>
<feature type="compositionally biased region" description="Low complexity" evidence="1">
    <location>
        <begin position="248"/>
        <end position="257"/>
    </location>
</feature>
<sequence length="297" mass="32904">MEMQSRRTIFITMLREDKPNEEHFLADLNDVAQDFIIGFDGETNVVTTTSEWPVFSTGTDTSTAISLTETWAPVPSQQLTSPGSLGSLGSATSYSVPEDTPFFLDIGNSIKKSLSSSVDGDDGRSSVTFSDSLDYSRDSLSTTPGPSTASNATPGDIEDADIFTFDDLDPASLVAAVEGDMTPLLKEELKYTILSKRHSKGQAEPNVEYKLPEPEQLTEADLVRRSRRKESNRRAAQKCRRKKKEMSEQLLEQTEQLESQRDSLKKTIQELIDERDLLSDLFDAHKIACRKSGSESC</sequence>
<evidence type="ECO:0000256" key="1">
    <source>
        <dbReference type="SAM" id="MobiDB-lite"/>
    </source>
</evidence>
<dbReference type="GO" id="GO:0000978">
    <property type="term" value="F:RNA polymerase II cis-regulatory region sequence-specific DNA binding"/>
    <property type="evidence" value="ECO:0007669"/>
    <property type="project" value="TreeGrafter"/>
</dbReference>
<dbReference type="PRINTS" id="PR00042">
    <property type="entry name" value="LEUZIPPRFOS"/>
</dbReference>
<dbReference type="PROSITE" id="PS50217">
    <property type="entry name" value="BZIP"/>
    <property type="match status" value="1"/>
</dbReference>
<dbReference type="STRING" id="7574.A0A1S3HHH2"/>
<name>A0A1S3HHH2_LINAN</name>
<protein>
    <submittedName>
        <fullName evidence="4">Proto-oncogene c-Fos-like isoform X1</fullName>
    </submittedName>
</protein>
<feature type="domain" description="BZIP" evidence="2">
    <location>
        <begin position="222"/>
        <end position="285"/>
    </location>
</feature>
<dbReference type="InterPro" id="IPR004827">
    <property type="entry name" value="bZIP"/>
</dbReference>
<dbReference type="OrthoDB" id="2596881at2759"/>